<name>A0A8S4R4F3_9NEOP</name>
<gene>
    <name evidence="1" type="primary">jg14019</name>
    <name evidence="1" type="ORF">PAEG_LOCUS9228</name>
</gene>
<dbReference type="OrthoDB" id="425681at2759"/>
<proteinExistence type="predicted"/>
<comment type="caution">
    <text evidence="1">The sequence shown here is derived from an EMBL/GenBank/DDBJ whole genome shotgun (WGS) entry which is preliminary data.</text>
</comment>
<accession>A0A8S4R4F3</accession>
<sequence length="109" mass="13312">MWAFKRMLAISWTRKVSYEKVLRRVNQRSELLHTIKIRKVAYLGHELLRLIMMGKDAGRRGVGRRKKSWLLNIRERTELYRLAKMDKNLRSRLPTFASRREEEEFRNYC</sequence>
<protein>
    <submittedName>
        <fullName evidence="1">Jg14019 protein</fullName>
    </submittedName>
</protein>
<evidence type="ECO:0000313" key="2">
    <source>
        <dbReference type="Proteomes" id="UP000838756"/>
    </source>
</evidence>
<dbReference type="Proteomes" id="UP000838756">
    <property type="component" value="Unassembled WGS sequence"/>
</dbReference>
<organism evidence="1 2">
    <name type="scientific">Pararge aegeria aegeria</name>
    <dbReference type="NCBI Taxonomy" id="348720"/>
    <lineage>
        <taxon>Eukaryota</taxon>
        <taxon>Metazoa</taxon>
        <taxon>Ecdysozoa</taxon>
        <taxon>Arthropoda</taxon>
        <taxon>Hexapoda</taxon>
        <taxon>Insecta</taxon>
        <taxon>Pterygota</taxon>
        <taxon>Neoptera</taxon>
        <taxon>Endopterygota</taxon>
        <taxon>Lepidoptera</taxon>
        <taxon>Glossata</taxon>
        <taxon>Ditrysia</taxon>
        <taxon>Papilionoidea</taxon>
        <taxon>Nymphalidae</taxon>
        <taxon>Satyrinae</taxon>
        <taxon>Satyrini</taxon>
        <taxon>Parargina</taxon>
        <taxon>Pararge</taxon>
    </lineage>
</organism>
<dbReference type="AlphaFoldDB" id="A0A8S4R4F3"/>
<evidence type="ECO:0000313" key="1">
    <source>
        <dbReference type="EMBL" id="CAH2229946.1"/>
    </source>
</evidence>
<keyword evidence="2" id="KW-1185">Reference proteome</keyword>
<dbReference type="EMBL" id="CAKXAJ010024761">
    <property type="protein sequence ID" value="CAH2229946.1"/>
    <property type="molecule type" value="Genomic_DNA"/>
</dbReference>
<reference evidence="1" key="1">
    <citation type="submission" date="2022-03" db="EMBL/GenBank/DDBJ databases">
        <authorList>
            <person name="Lindestad O."/>
        </authorList>
    </citation>
    <scope>NUCLEOTIDE SEQUENCE</scope>
</reference>